<keyword evidence="3" id="KW-1185">Reference proteome</keyword>
<protein>
    <submittedName>
        <fullName evidence="2">Uncharacterized protein</fullName>
    </submittedName>
</protein>
<keyword evidence="1" id="KW-1133">Transmembrane helix</keyword>
<gene>
    <name evidence="2" type="ORF">BN9_047650</name>
</gene>
<name>A0A024GAU7_9STRA</name>
<comment type="caution">
    <text evidence="2">The sequence shown here is derived from an EMBL/GenBank/DDBJ whole genome shotgun (WGS) entry which is preliminary data.</text>
</comment>
<sequence length="115" mass="13681">MCVCESVRKKSKLFFYFSIHNLKVSIHLVYDRLQRIAHFRMRTRNLTSGMTQKCSLLFQCIVFALQIFHLFCGFGRFQLVYVILLLKQSDFFLESSKSIDFLLHFNLQLFLTESP</sequence>
<dbReference type="EMBL" id="CAIX01000059">
    <property type="protein sequence ID" value="CCI43981.1"/>
    <property type="molecule type" value="Genomic_DNA"/>
</dbReference>
<keyword evidence="1" id="KW-0472">Membrane</keyword>
<evidence type="ECO:0000313" key="2">
    <source>
        <dbReference type="EMBL" id="CCI43981.1"/>
    </source>
</evidence>
<evidence type="ECO:0000313" key="3">
    <source>
        <dbReference type="Proteomes" id="UP000053237"/>
    </source>
</evidence>
<organism evidence="2 3">
    <name type="scientific">Albugo candida</name>
    <dbReference type="NCBI Taxonomy" id="65357"/>
    <lineage>
        <taxon>Eukaryota</taxon>
        <taxon>Sar</taxon>
        <taxon>Stramenopiles</taxon>
        <taxon>Oomycota</taxon>
        <taxon>Peronosporomycetes</taxon>
        <taxon>Albuginales</taxon>
        <taxon>Albuginaceae</taxon>
        <taxon>Albugo</taxon>
    </lineage>
</organism>
<dbReference type="AlphaFoldDB" id="A0A024GAU7"/>
<accession>A0A024GAU7</accession>
<dbReference type="InParanoid" id="A0A024GAU7"/>
<feature type="transmembrane region" description="Helical" evidence="1">
    <location>
        <begin position="54"/>
        <end position="77"/>
    </location>
</feature>
<keyword evidence="1" id="KW-0812">Transmembrane</keyword>
<proteinExistence type="predicted"/>
<evidence type="ECO:0000256" key="1">
    <source>
        <dbReference type="SAM" id="Phobius"/>
    </source>
</evidence>
<dbReference type="Proteomes" id="UP000053237">
    <property type="component" value="Unassembled WGS sequence"/>
</dbReference>
<reference evidence="2 3" key="1">
    <citation type="submission" date="2012-05" db="EMBL/GenBank/DDBJ databases">
        <title>Recombination and specialization in a pathogen metapopulation.</title>
        <authorList>
            <person name="Gardiner A."/>
            <person name="Kemen E."/>
            <person name="Schultz-Larsen T."/>
            <person name="MacLean D."/>
            <person name="Van Oosterhout C."/>
            <person name="Jones J.D.G."/>
        </authorList>
    </citation>
    <scope>NUCLEOTIDE SEQUENCE [LARGE SCALE GENOMIC DNA]</scope>
    <source>
        <strain evidence="2 3">Ac Nc2</strain>
    </source>
</reference>